<proteinExistence type="predicted"/>
<evidence type="ECO:0000313" key="2">
    <source>
        <dbReference type="Proteomes" id="UP000003465"/>
    </source>
</evidence>
<accession>A0A656GKN5</accession>
<evidence type="ECO:0000313" key="1">
    <source>
        <dbReference type="EMBL" id="EGH26298.1"/>
    </source>
</evidence>
<protein>
    <submittedName>
        <fullName evidence="1">Uncharacterized protein</fullName>
    </submittedName>
</protein>
<dbReference type="Proteomes" id="UP000003465">
    <property type="component" value="Unassembled WGS sequence"/>
</dbReference>
<sequence>MPELMIAVVDESGLEGQDISKYLDGQIALGKV</sequence>
<dbReference type="AlphaFoldDB" id="A0A656GKN5"/>
<comment type="caution">
    <text evidence="1">The sequence shown here is derived from an EMBL/GenBank/DDBJ whole genome shotgun (WGS) entry which is preliminary data.</text>
</comment>
<dbReference type="EMBL" id="AEAG01002134">
    <property type="protein sequence ID" value="EGH26298.1"/>
    <property type="molecule type" value="Genomic_DNA"/>
</dbReference>
<organism evidence="1 2">
    <name type="scientific">Pseudomonas amygdali pv. mori str. 301020</name>
    <dbReference type="NCBI Taxonomy" id="629261"/>
    <lineage>
        <taxon>Bacteria</taxon>
        <taxon>Pseudomonadati</taxon>
        <taxon>Pseudomonadota</taxon>
        <taxon>Gammaproteobacteria</taxon>
        <taxon>Pseudomonadales</taxon>
        <taxon>Pseudomonadaceae</taxon>
        <taxon>Pseudomonas</taxon>
        <taxon>Pseudomonas amygdali</taxon>
    </lineage>
</organism>
<gene>
    <name evidence="1" type="ORF">PSYMO_34619</name>
</gene>
<name>A0A656GKN5_PSEA0</name>
<reference evidence="1 2" key="1">
    <citation type="journal article" date="2011" name="PLoS Pathog.">
        <title>Dynamic evolution of pathogenicity revealed by sequencing and comparative genomics of 19 Pseudomonas syringae isolates.</title>
        <authorList>
            <person name="Baltrus D.A."/>
            <person name="Nishimura M.T."/>
            <person name="Romanchuk A."/>
            <person name="Chang J.H."/>
            <person name="Mukhtar M.S."/>
            <person name="Cherkis K."/>
            <person name="Roach J."/>
            <person name="Grant S.R."/>
            <person name="Jones C.D."/>
            <person name="Dangl J.L."/>
        </authorList>
    </citation>
    <scope>NUCLEOTIDE SEQUENCE [LARGE SCALE GENOMIC DNA]</scope>
    <source>
        <strain evidence="1 2">301020</strain>
    </source>
</reference>